<reference evidence="4" key="1">
    <citation type="submission" date="2016-06" db="EMBL/GenBank/DDBJ databases">
        <title>Parallel loss of symbiosis genes in relatives of nitrogen-fixing non-legume Parasponia.</title>
        <authorList>
            <person name="Van Velzen R."/>
            <person name="Holmer R."/>
            <person name="Bu F."/>
            <person name="Rutten L."/>
            <person name="Van Zeijl A."/>
            <person name="Liu W."/>
            <person name="Santuari L."/>
            <person name="Cao Q."/>
            <person name="Sharma T."/>
            <person name="Shen D."/>
            <person name="Roswanjaya Y."/>
            <person name="Wardhani T."/>
            <person name="Kalhor M.S."/>
            <person name="Jansen J."/>
            <person name="Van den Hoogen J."/>
            <person name="Gungor B."/>
            <person name="Hartog M."/>
            <person name="Hontelez J."/>
            <person name="Verver J."/>
            <person name="Yang W.-C."/>
            <person name="Schijlen E."/>
            <person name="Repin R."/>
            <person name="Schilthuizen M."/>
            <person name="Schranz E."/>
            <person name="Heidstra R."/>
            <person name="Miyata K."/>
            <person name="Fedorova E."/>
            <person name="Kohlen W."/>
            <person name="Bisseling T."/>
            <person name="Smit S."/>
            <person name="Geurts R."/>
        </authorList>
    </citation>
    <scope>NUCLEOTIDE SEQUENCE [LARGE SCALE GENOMIC DNA]</scope>
    <source>
        <strain evidence="4">cv. WU1-14</strain>
    </source>
</reference>
<gene>
    <name evidence="3" type="ORF">PanWU01x14_181570</name>
</gene>
<evidence type="ECO:0000313" key="4">
    <source>
        <dbReference type="Proteomes" id="UP000237105"/>
    </source>
</evidence>
<dbReference type="EMBL" id="JXTB01000171">
    <property type="protein sequence ID" value="PON56464.1"/>
    <property type="molecule type" value="Genomic_DNA"/>
</dbReference>
<keyword evidence="1" id="KW-0433">Leucine-rich repeat</keyword>
<dbReference type="InterPro" id="IPR052941">
    <property type="entry name" value="StomDev_PlantInt_Reg"/>
</dbReference>
<dbReference type="PANTHER" id="PTHR48004">
    <property type="entry name" value="OS01G0149700 PROTEIN"/>
    <property type="match status" value="1"/>
</dbReference>
<accession>A0A2P5C650</accession>
<name>A0A2P5C650_PARAD</name>
<dbReference type="STRING" id="3476.A0A2P5C650"/>
<dbReference type="Proteomes" id="UP000237105">
    <property type="component" value="Unassembled WGS sequence"/>
</dbReference>
<proteinExistence type="predicted"/>
<evidence type="ECO:0000256" key="1">
    <source>
        <dbReference type="ARBA" id="ARBA00022614"/>
    </source>
</evidence>
<dbReference type="OrthoDB" id="1744379at2759"/>
<dbReference type="FunFam" id="3.80.10.10:FF:000383">
    <property type="entry name" value="Leucine-rich repeat receptor protein kinase EMS1"/>
    <property type="match status" value="1"/>
</dbReference>
<dbReference type="Gene3D" id="3.80.10.10">
    <property type="entry name" value="Ribonuclease Inhibitor"/>
    <property type="match status" value="1"/>
</dbReference>
<protein>
    <submittedName>
        <fullName evidence="3">LRR domain containing protein</fullName>
    </submittedName>
</protein>
<keyword evidence="4" id="KW-1185">Reference proteome</keyword>
<keyword evidence="2" id="KW-0677">Repeat</keyword>
<evidence type="ECO:0000313" key="3">
    <source>
        <dbReference type="EMBL" id="PON56464.1"/>
    </source>
</evidence>
<dbReference type="Pfam" id="PF00560">
    <property type="entry name" value="LRR_1"/>
    <property type="match status" value="2"/>
</dbReference>
<dbReference type="SUPFAM" id="SSF52058">
    <property type="entry name" value="L domain-like"/>
    <property type="match status" value="1"/>
</dbReference>
<dbReference type="AlphaFoldDB" id="A0A2P5C650"/>
<comment type="caution">
    <text evidence="3">The sequence shown here is derived from an EMBL/GenBank/DDBJ whole genome shotgun (WGS) entry which is preliminary data.</text>
</comment>
<dbReference type="InterPro" id="IPR032675">
    <property type="entry name" value="LRR_dom_sf"/>
</dbReference>
<dbReference type="InterPro" id="IPR001611">
    <property type="entry name" value="Leu-rich_rpt"/>
</dbReference>
<dbReference type="PANTHER" id="PTHR48004:SF59">
    <property type="entry name" value="LEUCINE-RICH REPEAT-CONTAINING N-TERMINAL PLANT-TYPE DOMAIN-CONTAINING PROTEIN"/>
    <property type="match status" value="1"/>
</dbReference>
<evidence type="ECO:0000256" key="2">
    <source>
        <dbReference type="ARBA" id="ARBA00022737"/>
    </source>
</evidence>
<dbReference type="Pfam" id="PF13855">
    <property type="entry name" value="LRR_8"/>
    <property type="match status" value="1"/>
</dbReference>
<organism evidence="3 4">
    <name type="scientific">Parasponia andersonii</name>
    <name type="common">Sponia andersonii</name>
    <dbReference type="NCBI Taxonomy" id="3476"/>
    <lineage>
        <taxon>Eukaryota</taxon>
        <taxon>Viridiplantae</taxon>
        <taxon>Streptophyta</taxon>
        <taxon>Embryophyta</taxon>
        <taxon>Tracheophyta</taxon>
        <taxon>Spermatophyta</taxon>
        <taxon>Magnoliopsida</taxon>
        <taxon>eudicotyledons</taxon>
        <taxon>Gunneridae</taxon>
        <taxon>Pentapetalae</taxon>
        <taxon>rosids</taxon>
        <taxon>fabids</taxon>
        <taxon>Rosales</taxon>
        <taxon>Cannabaceae</taxon>
        <taxon>Parasponia</taxon>
    </lineage>
</organism>
<sequence>MESLFQNVKSLRELNLDRLAFYSSVPASLVNLSSLISLSLGGCGLEGKFPNIFQLPNIESINLSSNDDLTVYLPEFDSNSSLRLLELSFTQLRGEIPYSIGHLKSLSVMIFQGAGAKFGPTELPDSVGYLESLNILDLKDCKFEGTISSWVGNLSKLTHLDLSNNFFEGRLPVVLGNLSQLTYLDLARNSFDGQLPFSLGNNLPHLTVAT</sequence>